<dbReference type="Gene3D" id="3.40.50.1000">
    <property type="entry name" value="HAD superfamily/HAD-like"/>
    <property type="match status" value="1"/>
</dbReference>
<sequence length="189" mass="22165">MIFLIDLDGTLLDSDHFHCEAWSKVLNQSPGHIEDIINTIGMEKYLERSNFQRLRKLKFEEMIKIEDINFIQNADKFIDFIDENNINHTVVTHTDKLIVDYFKYRVPKLKKLKNWVVREDYTHPKPDPECYKLAMTKYGKGEKNVMGFENSKHGLKALSHVTPNSIKINKNTNYLDVVKSIKSMPIHIV</sequence>
<dbReference type="InterPro" id="IPR036412">
    <property type="entry name" value="HAD-like_sf"/>
</dbReference>
<dbReference type="InterPro" id="IPR051806">
    <property type="entry name" value="HAD-like_SPP"/>
</dbReference>
<dbReference type="PANTHER" id="PTHR43481">
    <property type="entry name" value="FRUCTOSE-1-PHOSPHATE PHOSPHATASE"/>
    <property type="match status" value="1"/>
</dbReference>
<reference evidence="1" key="1">
    <citation type="journal article" date="2020" name="Nature">
        <title>Giant virus diversity and host interactions through global metagenomics.</title>
        <authorList>
            <person name="Schulz F."/>
            <person name="Roux S."/>
            <person name="Paez-Espino D."/>
            <person name="Jungbluth S."/>
            <person name="Walsh D.A."/>
            <person name="Denef V.J."/>
            <person name="McMahon K.D."/>
            <person name="Konstantinidis K.T."/>
            <person name="Eloe-Fadrosh E.A."/>
            <person name="Kyrpides N.C."/>
            <person name="Woyke T."/>
        </authorList>
    </citation>
    <scope>NUCLEOTIDE SEQUENCE</scope>
    <source>
        <strain evidence="1">GVMAG-M-3300027206-1</strain>
    </source>
</reference>
<dbReference type="EMBL" id="MN740384">
    <property type="protein sequence ID" value="QHU03626.1"/>
    <property type="molecule type" value="Genomic_DNA"/>
</dbReference>
<dbReference type="NCBIfam" id="TIGR01509">
    <property type="entry name" value="HAD-SF-IA-v3"/>
    <property type="match status" value="1"/>
</dbReference>
<dbReference type="InterPro" id="IPR006439">
    <property type="entry name" value="HAD-SF_hydro_IA"/>
</dbReference>
<organism evidence="1">
    <name type="scientific">viral metagenome</name>
    <dbReference type="NCBI Taxonomy" id="1070528"/>
    <lineage>
        <taxon>unclassified sequences</taxon>
        <taxon>metagenomes</taxon>
        <taxon>organismal metagenomes</taxon>
    </lineage>
</organism>
<dbReference type="AlphaFoldDB" id="A0A6C0JFR8"/>
<evidence type="ECO:0008006" key="2">
    <source>
        <dbReference type="Google" id="ProtNLM"/>
    </source>
</evidence>
<protein>
    <recommendedName>
        <fullName evidence="2">Haloacid dehalogenase-like hydrolase</fullName>
    </recommendedName>
</protein>
<dbReference type="InterPro" id="IPR041492">
    <property type="entry name" value="HAD_2"/>
</dbReference>
<dbReference type="CDD" id="cd07505">
    <property type="entry name" value="HAD_BPGM-like"/>
    <property type="match status" value="1"/>
</dbReference>
<dbReference type="SUPFAM" id="SSF56784">
    <property type="entry name" value="HAD-like"/>
    <property type="match status" value="1"/>
</dbReference>
<proteinExistence type="predicted"/>
<accession>A0A6C0JFR8</accession>
<evidence type="ECO:0000313" key="1">
    <source>
        <dbReference type="EMBL" id="QHU03626.1"/>
    </source>
</evidence>
<dbReference type="Pfam" id="PF13419">
    <property type="entry name" value="HAD_2"/>
    <property type="match status" value="1"/>
</dbReference>
<dbReference type="PANTHER" id="PTHR43481:SF4">
    <property type="entry name" value="GLYCEROL-1-PHOSPHATE PHOSPHOHYDROLASE 1-RELATED"/>
    <property type="match status" value="1"/>
</dbReference>
<dbReference type="Gene3D" id="1.10.150.240">
    <property type="entry name" value="Putative phosphatase, domain 2"/>
    <property type="match status" value="1"/>
</dbReference>
<name>A0A6C0JFR8_9ZZZZ</name>
<dbReference type="InterPro" id="IPR023198">
    <property type="entry name" value="PGP-like_dom2"/>
</dbReference>
<dbReference type="GO" id="GO:0050308">
    <property type="term" value="F:sugar-phosphatase activity"/>
    <property type="evidence" value="ECO:0007669"/>
    <property type="project" value="TreeGrafter"/>
</dbReference>
<dbReference type="InterPro" id="IPR023214">
    <property type="entry name" value="HAD_sf"/>
</dbReference>